<protein>
    <submittedName>
        <fullName evidence="2">Predicted protein</fullName>
    </submittedName>
</protein>
<evidence type="ECO:0000313" key="2">
    <source>
        <dbReference type="EMBL" id="CBX96428.1"/>
    </source>
</evidence>
<evidence type="ECO:0000313" key="3">
    <source>
        <dbReference type="Proteomes" id="UP000002668"/>
    </source>
</evidence>
<accession>E4ZYZ3</accession>
<dbReference type="InParanoid" id="E4ZYZ3"/>
<proteinExistence type="predicted"/>
<feature type="signal peptide" evidence="1">
    <location>
        <begin position="1"/>
        <end position="25"/>
    </location>
</feature>
<dbReference type="EMBL" id="FP929129">
    <property type="protein sequence ID" value="CBX96428.1"/>
    <property type="molecule type" value="Genomic_DNA"/>
</dbReference>
<dbReference type="VEuPathDB" id="FungiDB:LEMA_P106930.1"/>
<feature type="chain" id="PRO_5003192274" evidence="1">
    <location>
        <begin position="26"/>
        <end position="120"/>
    </location>
</feature>
<keyword evidence="3" id="KW-1185">Reference proteome</keyword>
<organism evidence="3">
    <name type="scientific">Leptosphaeria maculans (strain JN3 / isolate v23.1.3 / race Av1-4-5-6-7-8)</name>
    <name type="common">Blackleg fungus</name>
    <name type="synonym">Phoma lingam</name>
    <dbReference type="NCBI Taxonomy" id="985895"/>
    <lineage>
        <taxon>Eukaryota</taxon>
        <taxon>Fungi</taxon>
        <taxon>Dikarya</taxon>
        <taxon>Ascomycota</taxon>
        <taxon>Pezizomycotina</taxon>
        <taxon>Dothideomycetes</taxon>
        <taxon>Pleosporomycetidae</taxon>
        <taxon>Pleosporales</taxon>
        <taxon>Pleosporineae</taxon>
        <taxon>Leptosphaeriaceae</taxon>
        <taxon>Plenodomus</taxon>
        <taxon>Plenodomus lingam/Leptosphaeria maculans species complex</taxon>
    </lineage>
</organism>
<reference evidence="3" key="1">
    <citation type="journal article" date="2011" name="Nat. Commun.">
        <title>Effector diversification within compartments of the Leptosphaeria maculans genome affected by Repeat-Induced Point mutations.</title>
        <authorList>
            <person name="Rouxel T."/>
            <person name="Grandaubert J."/>
            <person name="Hane J.K."/>
            <person name="Hoede C."/>
            <person name="van de Wouw A.P."/>
            <person name="Couloux A."/>
            <person name="Dominguez V."/>
            <person name="Anthouard V."/>
            <person name="Bally P."/>
            <person name="Bourras S."/>
            <person name="Cozijnsen A.J."/>
            <person name="Ciuffetti L.M."/>
            <person name="Degrave A."/>
            <person name="Dilmaghani A."/>
            <person name="Duret L."/>
            <person name="Fudal I."/>
            <person name="Goodwin S.B."/>
            <person name="Gout L."/>
            <person name="Glaser N."/>
            <person name="Linglin J."/>
            <person name="Kema G.H.J."/>
            <person name="Lapalu N."/>
            <person name="Lawrence C.B."/>
            <person name="May K."/>
            <person name="Meyer M."/>
            <person name="Ollivier B."/>
            <person name="Poulain J."/>
            <person name="Schoch C.L."/>
            <person name="Simon A."/>
            <person name="Spatafora J.W."/>
            <person name="Stachowiak A."/>
            <person name="Turgeon B.G."/>
            <person name="Tyler B.M."/>
            <person name="Vincent D."/>
            <person name="Weissenbach J."/>
            <person name="Amselem J."/>
            <person name="Quesneville H."/>
            <person name="Oliver R.P."/>
            <person name="Wincker P."/>
            <person name="Balesdent M.-H."/>
            <person name="Howlett B.J."/>
        </authorList>
    </citation>
    <scope>NUCLEOTIDE SEQUENCE [LARGE SCALE GENOMIC DNA]</scope>
    <source>
        <strain evidence="3">JN3 / isolate v23.1.3 / race Av1-4-5-6-7-8</strain>
    </source>
</reference>
<dbReference type="HOGENOM" id="CLU_2050086_0_0_1"/>
<evidence type="ECO:0000256" key="1">
    <source>
        <dbReference type="SAM" id="SignalP"/>
    </source>
</evidence>
<dbReference type="AlphaFoldDB" id="E4ZYZ3"/>
<gene>
    <name evidence="2" type="ORF">LEMA_P106930.1</name>
</gene>
<dbReference type="Proteomes" id="UP000002668">
    <property type="component" value="Genome"/>
</dbReference>
<keyword evidence="1" id="KW-0732">Signal</keyword>
<name>E4ZYZ3_LEPMJ</name>
<sequence>MKTISIVALLAQALIVGGMWCNTAGAGLREGLNCHKEAKYTFCCTEIPGGDTPVPRRCQPTINGTTDMIVYDKCDQGYVYCWGLSKQTTACVDQHQTILLAITVFVEHQGSCKLPASLAG</sequence>